<dbReference type="OrthoDB" id="9815559at2"/>
<dbReference type="GO" id="GO:0005829">
    <property type="term" value="C:cytosol"/>
    <property type="evidence" value="ECO:0007669"/>
    <property type="project" value="TreeGrafter"/>
</dbReference>
<dbReference type="GO" id="GO:0016779">
    <property type="term" value="F:nucleotidyltransferase activity"/>
    <property type="evidence" value="ECO:0007669"/>
    <property type="project" value="UniProtKB-KW"/>
</dbReference>
<name>A0A0T5XD83_9BACT</name>
<organism evidence="1 2">
    <name type="scientific">Acetomicrobium hydrogeniformans ATCC BAA-1850</name>
    <dbReference type="NCBI Taxonomy" id="592015"/>
    <lineage>
        <taxon>Bacteria</taxon>
        <taxon>Thermotogati</taxon>
        <taxon>Synergistota</taxon>
        <taxon>Synergistia</taxon>
        <taxon>Synergistales</taxon>
        <taxon>Acetomicrobiaceae</taxon>
        <taxon>Acetomicrobium</taxon>
    </lineage>
</organism>
<proteinExistence type="predicted"/>
<dbReference type="PANTHER" id="PTHR42866">
    <property type="entry name" value="3-DEOXY-MANNO-OCTULOSONATE CYTIDYLYLTRANSFERASE"/>
    <property type="match status" value="1"/>
</dbReference>
<accession>A0A0T5XD83</accession>
<sequence length="240" mass="28129">MNMTRIVAIIQAHMGSTRLPGKVLKGLAGKPVLTRVVNRVRRANLLDEVVVATTTKPGDDVLVDMCKSEGWSWFRGSEEDVLDRYYKAAKQFSADVVVRITSDCPLIEPEVTNLVIKEFIETKPDYAHTRNYPRGLDTEVFGFGVLERIWHEDKNPAWREHVTPYIYRHPEKFSIKDVCYDEDLSFMRWTVDTQEDLEFVRRIYDHFGHDLFSWREVLDLLKEHPEWLEINKHIVQKTLP</sequence>
<dbReference type="Pfam" id="PF02348">
    <property type="entry name" value="CTP_transf_3"/>
    <property type="match status" value="1"/>
</dbReference>
<keyword evidence="1" id="KW-0548">Nucleotidyltransferase</keyword>
<keyword evidence="2" id="KW-1185">Reference proteome</keyword>
<dbReference type="eggNOG" id="COG1861">
    <property type="taxonomic scope" value="Bacteria"/>
</dbReference>
<dbReference type="SUPFAM" id="SSF53448">
    <property type="entry name" value="Nucleotide-diphospho-sugar transferases"/>
    <property type="match status" value="1"/>
</dbReference>
<dbReference type="AlphaFoldDB" id="A0A0T5XD83"/>
<evidence type="ECO:0000313" key="2">
    <source>
        <dbReference type="Proteomes" id="UP000005273"/>
    </source>
</evidence>
<reference evidence="2" key="1">
    <citation type="submission" date="2012-09" db="EMBL/GenBank/DDBJ databases">
        <authorList>
            <person name="Weinstock G."/>
            <person name="Sodergren E."/>
            <person name="Clifton S."/>
            <person name="Fulton L."/>
            <person name="Fulton B."/>
            <person name="Courtney L."/>
            <person name="Fronick C."/>
            <person name="Harrison M."/>
            <person name="Strong C."/>
            <person name="Farmer C."/>
            <person name="Delehaunty K."/>
            <person name="Markovic C."/>
            <person name="Hall O."/>
            <person name="Minx P."/>
            <person name="Tomlinson C."/>
            <person name="Mitreva M."/>
            <person name="Nelson J."/>
            <person name="Hou S."/>
            <person name="Wollam A."/>
            <person name="Pepin K.H."/>
            <person name="Johnson M."/>
            <person name="Bhonagiri V."/>
            <person name="Nash W.E."/>
            <person name="Suruliraj S."/>
            <person name="Warren W."/>
            <person name="Chinwalla A."/>
            <person name="Mardis E.R."/>
            <person name="Wilson R.K."/>
        </authorList>
    </citation>
    <scope>NUCLEOTIDE SEQUENCE [LARGE SCALE GENOMIC DNA]</scope>
    <source>
        <strain evidence="2">OS1</strain>
    </source>
</reference>
<gene>
    <name evidence="1" type="ORF">HMPREF1705_03126</name>
</gene>
<dbReference type="Gene3D" id="3.90.550.10">
    <property type="entry name" value="Spore Coat Polysaccharide Biosynthesis Protein SpsA, Chain A"/>
    <property type="match status" value="1"/>
</dbReference>
<evidence type="ECO:0000313" key="1">
    <source>
        <dbReference type="EMBL" id="KRT35870.1"/>
    </source>
</evidence>
<comment type="caution">
    <text evidence="1">The sequence shown here is derived from an EMBL/GenBank/DDBJ whole genome shotgun (WGS) entry which is preliminary data.</text>
</comment>
<dbReference type="PANTHER" id="PTHR42866:SF1">
    <property type="entry name" value="SPORE COAT POLYSACCHARIDE BIOSYNTHESIS PROTEIN SPSF"/>
    <property type="match status" value="1"/>
</dbReference>
<dbReference type="InterPro" id="IPR003329">
    <property type="entry name" value="Cytidylyl_trans"/>
</dbReference>
<protein>
    <submittedName>
        <fullName evidence="1">Cytidylyltransferase</fullName>
    </submittedName>
</protein>
<keyword evidence="1" id="KW-0808">Transferase</keyword>
<dbReference type="Proteomes" id="UP000005273">
    <property type="component" value="Unassembled WGS sequence"/>
</dbReference>
<dbReference type="STRING" id="592015.HMPREF1705_03126"/>
<dbReference type="InterPro" id="IPR029044">
    <property type="entry name" value="Nucleotide-diphossugar_trans"/>
</dbReference>
<dbReference type="EMBL" id="ACJX03000001">
    <property type="protein sequence ID" value="KRT35870.1"/>
    <property type="molecule type" value="Genomic_DNA"/>
</dbReference>
<dbReference type="CDD" id="cd02518">
    <property type="entry name" value="GT2_SpsF"/>
    <property type="match status" value="1"/>
</dbReference>